<feature type="domain" description="Multidrug resistance protein MdtA-like beta-barrel" evidence="4">
    <location>
        <begin position="197"/>
        <end position="276"/>
    </location>
</feature>
<dbReference type="RefSeq" id="WP_073218324.1">
    <property type="nucleotide sequence ID" value="NZ_FNNS01000014.1"/>
</dbReference>
<dbReference type="Proteomes" id="UP000184172">
    <property type="component" value="Unassembled WGS sequence"/>
</dbReference>
<dbReference type="EMBL" id="FQYV01000013">
    <property type="protein sequence ID" value="SHJ29526.1"/>
    <property type="molecule type" value="Genomic_DNA"/>
</dbReference>
<accession>A0A1M6I4W1</accession>
<dbReference type="GO" id="GO:0030313">
    <property type="term" value="C:cell envelope"/>
    <property type="evidence" value="ECO:0007669"/>
    <property type="project" value="UniProtKB-SubCell"/>
</dbReference>
<organism evidence="5 6">
    <name type="scientific">Aequorivita viscosa</name>
    <dbReference type="NCBI Taxonomy" id="797419"/>
    <lineage>
        <taxon>Bacteria</taxon>
        <taxon>Pseudomonadati</taxon>
        <taxon>Bacteroidota</taxon>
        <taxon>Flavobacteriia</taxon>
        <taxon>Flavobacteriales</taxon>
        <taxon>Flavobacteriaceae</taxon>
        <taxon>Aequorivita</taxon>
    </lineage>
</organism>
<dbReference type="Gene3D" id="2.40.50.100">
    <property type="match status" value="1"/>
</dbReference>
<proteinExistence type="inferred from homology"/>
<protein>
    <submittedName>
        <fullName evidence="5">Membrane fusion protein, multidrug efflux system</fullName>
    </submittedName>
</protein>
<dbReference type="Gene3D" id="1.10.287.470">
    <property type="entry name" value="Helix hairpin bin"/>
    <property type="match status" value="1"/>
</dbReference>
<dbReference type="Pfam" id="PF25944">
    <property type="entry name" value="Beta-barrel_RND"/>
    <property type="match status" value="1"/>
</dbReference>
<dbReference type="Pfam" id="PF25917">
    <property type="entry name" value="BSH_RND"/>
    <property type="match status" value="1"/>
</dbReference>
<dbReference type="Gene3D" id="2.40.420.20">
    <property type="match status" value="1"/>
</dbReference>
<dbReference type="InterPro" id="IPR006143">
    <property type="entry name" value="RND_pump_MFP"/>
</dbReference>
<feature type="signal peptide" evidence="2">
    <location>
        <begin position="1"/>
        <end position="24"/>
    </location>
</feature>
<evidence type="ECO:0000256" key="2">
    <source>
        <dbReference type="SAM" id="SignalP"/>
    </source>
</evidence>
<dbReference type="STRING" id="797419.SAMN05216556_11448"/>
<dbReference type="Gene3D" id="2.40.30.170">
    <property type="match status" value="1"/>
</dbReference>
<feature type="domain" description="Multidrug resistance protein MdtA-like barrel-sandwich hybrid" evidence="3">
    <location>
        <begin position="66"/>
        <end position="190"/>
    </location>
</feature>
<dbReference type="PROSITE" id="PS51257">
    <property type="entry name" value="PROKAR_LIPOPROTEIN"/>
    <property type="match status" value="1"/>
</dbReference>
<dbReference type="InterPro" id="IPR058625">
    <property type="entry name" value="MdtA-like_BSH"/>
</dbReference>
<keyword evidence="6" id="KW-1185">Reference proteome</keyword>
<feature type="chain" id="PRO_5009918301" evidence="2">
    <location>
        <begin position="25"/>
        <end position="376"/>
    </location>
</feature>
<gene>
    <name evidence="5" type="ORF">SAMN04487908_11329</name>
</gene>
<sequence length="376" mass="40452">MKKIQFTYLLSGLVCISLLFVSCGDDKSQAQRGPQALPFPVITIPSQTVTAYTTYPTSLEGIINSEVRAKASGFITDVLVDAGQKVKKGQTLFRLETQTLSQDAAAAQANVNAAQVEVNKLKPLVEKNIISSVQLETAKAKLAQAQSSYNAIAANIGYATIKSPVDGFVGAINFREGTLISPTSPLPLTTVADIDKIYAFFSLNEKDFLDFISNAKGETMDEKIKNMPKVRLVLANGSLFEQEGTIETINSQVNPSTGTVSFRAIFDNPGHILSSGYSGTIQIPKLYTDATVVPAMSTFERQGLTYVYKVQGDTLATSSSINILDRVDNIIIVKDGIAPGDKIVAKGVGKLRDQSPIIAQPTEFDSIAKGLQKVFK</sequence>
<comment type="similarity">
    <text evidence="1">Belongs to the membrane fusion protein (MFP) (TC 8.A.1) family.</text>
</comment>
<dbReference type="GO" id="GO:0005886">
    <property type="term" value="C:plasma membrane"/>
    <property type="evidence" value="ECO:0007669"/>
    <property type="project" value="TreeGrafter"/>
</dbReference>
<evidence type="ECO:0000259" key="3">
    <source>
        <dbReference type="Pfam" id="PF25917"/>
    </source>
</evidence>
<dbReference type="InterPro" id="IPR058626">
    <property type="entry name" value="MdtA-like_b-barrel"/>
</dbReference>
<dbReference type="PANTHER" id="PTHR30158">
    <property type="entry name" value="ACRA/E-RELATED COMPONENT OF DRUG EFFLUX TRANSPORTER"/>
    <property type="match status" value="1"/>
</dbReference>
<evidence type="ECO:0000313" key="5">
    <source>
        <dbReference type="EMBL" id="SHJ29526.1"/>
    </source>
</evidence>
<keyword evidence="2" id="KW-0732">Signal</keyword>
<dbReference type="GO" id="GO:0022857">
    <property type="term" value="F:transmembrane transporter activity"/>
    <property type="evidence" value="ECO:0007669"/>
    <property type="project" value="InterPro"/>
</dbReference>
<evidence type="ECO:0000313" key="6">
    <source>
        <dbReference type="Proteomes" id="UP000184172"/>
    </source>
</evidence>
<dbReference type="GO" id="GO:0046677">
    <property type="term" value="P:response to antibiotic"/>
    <property type="evidence" value="ECO:0007669"/>
    <property type="project" value="TreeGrafter"/>
</dbReference>
<dbReference type="NCBIfam" id="TIGR01730">
    <property type="entry name" value="RND_mfp"/>
    <property type="match status" value="1"/>
</dbReference>
<reference evidence="6" key="1">
    <citation type="submission" date="2016-11" db="EMBL/GenBank/DDBJ databases">
        <authorList>
            <person name="Varghese N."/>
            <person name="Submissions S."/>
        </authorList>
    </citation>
    <scope>NUCLEOTIDE SEQUENCE [LARGE SCALE GENOMIC DNA]</scope>
    <source>
        <strain evidence="6">DSM 26349</strain>
    </source>
</reference>
<evidence type="ECO:0000259" key="4">
    <source>
        <dbReference type="Pfam" id="PF25944"/>
    </source>
</evidence>
<dbReference type="PANTHER" id="PTHR30158:SF23">
    <property type="entry name" value="MULTIDRUG RESISTANCE PROTEIN MEXA"/>
    <property type="match status" value="1"/>
</dbReference>
<dbReference type="SUPFAM" id="SSF111369">
    <property type="entry name" value="HlyD-like secretion proteins"/>
    <property type="match status" value="1"/>
</dbReference>
<evidence type="ECO:0000256" key="1">
    <source>
        <dbReference type="ARBA" id="ARBA00009477"/>
    </source>
</evidence>
<dbReference type="AlphaFoldDB" id="A0A1M6I4W1"/>
<name>A0A1M6I4W1_9FLAO</name>
<dbReference type="OrthoDB" id="9801814at2"/>